<evidence type="ECO:0000313" key="2">
    <source>
        <dbReference type="Proteomes" id="UP001201812"/>
    </source>
</evidence>
<keyword evidence="2" id="KW-1185">Reference proteome</keyword>
<dbReference type="EMBL" id="JAKKPZ010000162">
    <property type="protein sequence ID" value="KAI1699922.1"/>
    <property type="molecule type" value="Genomic_DNA"/>
</dbReference>
<proteinExistence type="predicted"/>
<name>A0AAD4MP86_9BILA</name>
<evidence type="ECO:0000313" key="1">
    <source>
        <dbReference type="EMBL" id="KAI1699922.1"/>
    </source>
</evidence>
<sequence length="127" mass="14345">MAGQSGCLPCAENRFKGKSSLQSAENGSGQSSFIAKFGFLMMKVHASLDETDNKVDSIVGEKWKIPTKSRSVHRLLWENFLCCLKPNTPPTEYLEFQAKQCPIPHLHLIHPPHPTNFKRRRNQPSGR</sequence>
<comment type="caution">
    <text evidence="1">The sequence shown here is derived from an EMBL/GenBank/DDBJ whole genome shotgun (WGS) entry which is preliminary data.</text>
</comment>
<organism evidence="1 2">
    <name type="scientific">Ditylenchus destructor</name>
    <dbReference type="NCBI Taxonomy" id="166010"/>
    <lineage>
        <taxon>Eukaryota</taxon>
        <taxon>Metazoa</taxon>
        <taxon>Ecdysozoa</taxon>
        <taxon>Nematoda</taxon>
        <taxon>Chromadorea</taxon>
        <taxon>Rhabditida</taxon>
        <taxon>Tylenchina</taxon>
        <taxon>Tylenchomorpha</taxon>
        <taxon>Sphaerularioidea</taxon>
        <taxon>Anguinidae</taxon>
        <taxon>Anguininae</taxon>
        <taxon>Ditylenchus</taxon>
    </lineage>
</organism>
<dbReference type="Proteomes" id="UP001201812">
    <property type="component" value="Unassembled WGS sequence"/>
</dbReference>
<gene>
    <name evidence="1" type="ORF">DdX_17014</name>
</gene>
<reference evidence="1" key="1">
    <citation type="submission" date="2022-01" db="EMBL/GenBank/DDBJ databases">
        <title>Genome Sequence Resource for Two Populations of Ditylenchus destructor, the Migratory Endoparasitic Phytonematode.</title>
        <authorList>
            <person name="Zhang H."/>
            <person name="Lin R."/>
            <person name="Xie B."/>
        </authorList>
    </citation>
    <scope>NUCLEOTIDE SEQUENCE</scope>
    <source>
        <strain evidence="1">BazhouSP</strain>
    </source>
</reference>
<dbReference type="AlphaFoldDB" id="A0AAD4MP86"/>
<accession>A0AAD4MP86</accession>
<protein>
    <submittedName>
        <fullName evidence="1">Uncharacterized protein</fullName>
    </submittedName>
</protein>